<reference evidence="9" key="2">
    <citation type="journal article" date="2021" name="PeerJ">
        <title>Extensive microbial diversity within the chicken gut microbiome revealed by metagenomics and culture.</title>
        <authorList>
            <person name="Gilroy R."/>
            <person name="Ravi A."/>
            <person name="Getino M."/>
            <person name="Pursley I."/>
            <person name="Horton D.L."/>
            <person name="Alikhan N.F."/>
            <person name="Baker D."/>
            <person name="Gharbi K."/>
            <person name="Hall N."/>
            <person name="Watson M."/>
            <person name="Adriaenssens E.M."/>
            <person name="Foster-Nyarko E."/>
            <person name="Jarju S."/>
            <person name="Secka A."/>
            <person name="Antonio M."/>
            <person name="Oren A."/>
            <person name="Chaudhuri R.R."/>
            <person name="La Ragione R."/>
            <person name="Hildebrand F."/>
            <person name="Pallen M.J."/>
        </authorList>
    </citation>
    <scope>NUCLEOTIDE SEQUENCE</scope>
    <source>
        <strain evidence="9">ChiSjej4B22-8349</strain>
    </source>
</reference>
<evidence type="ECO:0000313" key="9">
    <source>
        <dbReference type="EMBL" id="HIU95145.1"/>
    </source>
</evidence>
<dbReference type="PANTHER" id="PTHR42920:SF5">
    <property type="entry name" value="EAMA DOMAIN-CONTAINING PROTEIN"/>
    <property type="match status" value="1"/>
</dbReference>
<feature type="transmembrane region" description="Helical" evidence="7">
    <location>
        <begin position="12"/>
        <end position="31"/>
    </location>
</feature>
<sequence>MLEKLAGKYGASAGVVCLVVSALLWGGEYVVAKDVLDIMEPNWSNAIRGFFTSIFAIIVWRKYFRNATGRDWLRGLICGGLFGMATALQIMGLELINAGINAFVSSAYVILVPFMVWAIEKTRPANKVFVSALVAIVGISAMSVTGFSTGNLSIGPGEILSLLSAIGYGGAIVSADYFTEKISVEFITGCQFICTFIIGIVFALIMEQPPDITMTAPVVLEFIYLIFFGTFITQFLFTFGVKYASANQAGVIFPLESVSATVFGCLFLHEQLAAAQVLGGILIVTAIIISSISLKKTTQRSQ</sequence>
<gene>
    <name evidence="9" type="ORF">IAD25_00345</name>
</gene>
<proteinExistence type="inferred from homology"/>
<feature type="transmembrane region" description="Helical" evidence="7">
    <location>
        <begin position="98"/>
        <end position="119"/>
    </location>
</feature>
<evidence type="ECO:0000256" key="6">
    <source>
        <dbReference type="ARBA" id="ARBA00023136"/>
    </source>
</evidence>
<feature type="transmembrane region" description="Helical" evidence="7">
    <location>
        <begin position="218"/>
        <end position="239"/>
    </location>
</feature>
<evidence type="ECO:0000256" key="4">
    <source>
        <dbReference type="ARBA" id="ARBA00022692"/>
    </source>
</evidence>
<feature type="transmembrane region" description="Helical" evidence="7">
    <location>
        <begin position="72"/>
        <end position="92"/>
    </location>
</feature>
<feature type="transmembrane region" description="Helical" evidence="7">
    <location>
        <begin position="275"/>
        <end position="294"/>
    </location>
</feature>
<feature type="transmembrane region" description="Helical" evidence="7">
    <location>
        <begin position="128"/>
        <end position="147"/>
    </location>
</feature>
<dbReference type="InterPro" id="IPR000620">
    <property type="entry name" value="EamA_dom"/>
</dbReference>
<dbReference type="Proteomes" id="UP000824130">
    <property type="component" value="Unassembled WGS sequence"/>
</dbReference>
<evidence type="ECO:0000313" key="10">
    <source>
        <dbReference type="Proteomes" id="UP000824130"/>
    </source>
</evidence>
<keyword evidence="6 7" id="KW-0472">Membrane</keyword>
<dbReference type="InterPro" id="IPR051258">
    <property type="entry name" value="Diverse_Substrate_Transporter"/>
</dbReference>
<dbReference type="SUPFAM" id="SSF103481">
    <property type="entry name" value="Multidrug resistance efflux transporter EmrE"/>
    <property type="match status" value="2"/>
</dbReference>
<dbReference type="PANTHER" id="PTHR42920">
    <property type="entry name" value="OS03G0707200 PROTEIN-RELATED"/>
    <property type="match status" value="1"/>
</dbReference>
<organism evidence="9 10">
    <name type="scientific">Candidatus Allocopromorpha excrementipullorum</name>
    <dbReference type="NCBI Taxonomy" id="2840743"/>
    <lineage>
        <taxon>Bacteria</taxon>
        <taxon>Bacillati</taxon>
        <taxon>Bacillota</taxon>
        <taxon>Clostridia</taxon>
        <taxon>Eubacteriales</taxon>
        <taxon>Eubacteriaceae</taxon>
        <taxon>Eubacteriaceae incertae sedis</taxon>
        <taxon>Candidatus Allocopromorpha</taxon>
    </lineage>
</organism>
<feature type="domain" description="EamA" evidence="8">
    <location>
        <begin position="156"/>
        <end position="291"/>
    </location>
</feature>
<comment type="subcellular location">
    <subcellularLocation>
        <location evidence="1">Cell membrane</location>
        <topology evidence="1">Multi-pass membrane protein</topology>
    </subcellularLocation>
</comment>
<dbReference type="GO" id="GO:0005886">
    <property type="term" value="C:plasma membrane"/>
    <property type="evidence" value="ECO:0007669"/>
    <property type="project" value="UniProtKB-SubCell"/>
</dbReference>
<accession>A0A9D1N4X2</accession>
<dbReference type="EMBL" id="DVOB01000007">
    <property type="protein sequence ID" value="HIU95145.1"/>
    <property type="molecule type" value="Genomic_DNA"/>
</dbReference>
<keyword evidence="4 7" id="KW-0812">Transmembrane</keyword>
<evidence type="ECO:0000256" key="7">
    <source>
        <dbReference type="SAM" id="Phobius"/>
    </source>
</evidence>
<evidence type="ECO:0000256" key="3">
    <source>
        <dbReference type="ARBA" id="ARBA00022475"/>
    </source>
</evidence>
<feature type="transmembrane region" description="Helical" evidence="7">
    <location>
        <begin position="186"/>
        <end position="206"/>
    </location>
</feature>
<evidence type="ECO:0000256" key="5">
    <source>
        <dbReference type="ARBA" id="ARBA00022989"/>
    </source>
</evidence>
<name>A0A9D1N4X2_9FIRM</name>
<comment type="caution">
    <text evidence="9">The sequence shown here is derived from an EMBL/GenBank/DDBJ whole genome shotgun (WGS) entry which is preliminary data.</text>
</comment>
<keyword evidence="3" id="KW-1003">Cell membrane</keyword>
<feature type="transmembrane region" description="Helical" evidence="7">
    <location>
        <begin position="43"/>
        <end position="60"/>
    </location>
</feature>
<dbReference type="Pfam" id="PF00892">
    <property type="entry name" value="EamA"/>
    <property type="match status" value="2"/>
</dbReference>
<dbReference type="AlphaFoldDB" id="A0A9D1N4X2"/>
<evidence type="ECO:0000256" key="1">
    <source>
        <dbReference type="ARBA" id="ARBA00004651"/>
    </source>
</evidence>
<evidence type="ECO:0000256" key="2">
    <source>
        <dbReference type="ARBA" id="ARBA00007362"/>
    </source>
</evidence>
<comment type="similarity">
    <text evidence="2">Belongs to the EamA transporter family.</text>
</comment>
<reference evidence="9" key="1">
    <citation type="submission" date="2020-10" db="EMBL/GenBank/DDBJ databases">
        <authorList>
            <person name="Gilroy R."/>
        </authorList>
    </citation>
    <scope>NUCLEOTIDE SEQUENCE</scope>
    <source>
        <strain evidence="9">ChiSjej4B22-8349</strain>
    </source>
</reference>
<protein>
    <submittedName>
        <fullName evidence="9">EamA family transporter</fullName>
    </submittedName>
</protein>
<keyword evidence="5 7" id="KW-1133">Transmembrane helix</keyword>
<feature type="domain" description="EamA" evidence="8">
    <location>
        <begin position="13"/>
        <end position="142"/>
    </location>
</feature>
<evidence type="ECO:0000259" key="8">
    <source>
        <dbReference type="Pfam" id="PF00892"/>
    </source>
</evidence>
<dbReference type="InterPro" id="IPR037185">
    <property type="entry name" value="EmrE-like"/>
</dbReference>